<name>A0ABR7X7I0_9SPHI</name>
<dbReference type="InterPro" id="IPR016942">
    <property type="entry name" value="UCP030042"/>
</dbReference>
<feature type="transmembrane region" description="Helical" evidence="1">
    <location>
        <begin position="21"/>
        <end position="43"/>
    </location>
</feature>
<dbReference type="Pfam" id="PF14340">
    <property type="entry name" value="DUF4395"/>
    <property type="match status" value="1"/>
</dbReference>
<proteinExistence type="predicted"/>
<dbReference type="RefSeq" id="WP_191176362.1">
    <property type="nucleotide sequence ID" value="NZ_JACWMW010000003.1"/>
</dbReference>
<keyword evidence="1" id="KW-0472">Membrane</keyword>
<feature type="transmembrane region" description="Helical" evidence="1">
    <location>
        <begin position="115"/>
        <end position="137"/>
    </location>
</feature>
<dbReference type="InterPro" id="IPR025508">
    <property type="entry name" value="DUF4395"/>
</dbReference>
<comment type="caution">
    <text evidence="3">The sequence shown here is derived from an EMBL/GenBank/DDBJ whole genome shotgun (WGS) entry which is preliminary data.</text>
</comment>
<accession>A0ABR7X7I0</accession>
<sequence>MSQDLQCPIEHVKVNENKIRIIALLVLFTGIGFLLTGYNWLIMLLVYDFFVRAFFIPKLSLFGALANVFVKLFKVAYKPTDRGPKRFAAGMGLVFVTTMLIAAILGWVVLLAPLAIMLCIFACLESFAGLCVGCYFYNGLQKIKIL</sequence>
<keyword evidence="1" id="KW-1133">Transmembrane helix</keyword>
<feature type="transmembrane region" description="Helical" evidence="1">
    <location>
        <begin position="91"/>
        <end position="109"/>
    </location>
</feature>
<feature type="transmembrane region" description="Helical" evidence="1">
    <location>
        <begin position="49"/>
        <end position="70"/>
    </location>
</feature>
<gene>
    <name evidence="3" type="ORF">IDJ75_14615</name>
</gene>
<dbReference type="PIRSF" id="PIRSF030042">
    <property type="entry name" value="UCP030042"/>
    <property type="match status" value="1"/>
</dbReference>
<dbReference type="Proteomes" id="UP000618754">
    <property type="component" value="Unassembled WGS sequence"/>
</dbReference>
<dbReference type="EMBL" id="JACWMW010000003">
    <property type="protein sequence ID" value="MBD1386516.1"/>
    <property type="molecule type" value="Genomic_DNA"/>
</dbReference>
<evidence type="ECO:0000313" key="4">
    <source>
        <dbReference type="Proteomes" id="UP000618754"/>
    </source>
</evidence>
<keyword evidence="4" id="KW-1185">Reference proteome</keyword>
<evidence type="ECO:0000256" key="1">
    <source>
        <dbReference type="SAM" id="Phobius"/>
    </source>
</evidence>
<feature type="domain" description="DUF4395" evidence="2">
    <location>
        <begin position="14"/>
        <end position="141"/>
    </location>
</feature>
<reference evidence="3 4" key="1">
    <citation type="submission" date="2020-09" db="EMBL/GenBank/DDBJ databases">
        <title>Novel species of Mucilaginibacter isolated from a glacier on the Tibetan Plateau.</title>
        <authorList>
            <person name="Liu Q."/>
            <person name="Xin Y.-H."/>
        </authorList>
    </citation>
    <scope>NUCLEOTIDE SEQUENCE [LARGE SCALE GENOMIC DNA]</scope>
    <source>
        <strain evidence="3 4">CGMCC 1.13878</strain>
    </source>
</reference>
<protein>
    <submittedName>
        <fullName evidence="3">DUF4395 domain-containing protein</fullName>
    </submittedName>
</protein>
<evidence type="ECO:0000259" key="2">
    <source>
        <dbReference type="Pfam" id="PF14340"/>
    </source>
</evidence>
<keyword evidence="1" id="KW-0812">Transmembrane</keyword>
<evidence type="ECO:0000313" key="3">
    <source>
        <dbReference type="EMBL" id="MBD1386516.1"/>
    </source>
</evidence>
<organism evidence="3 4">
    <name type="scientific">Mucilaginibacter rigui</name>
    <dbReference type="NCBI Taxonomy" id="534635"/>
    <lineage>
        <taxon>Bacteria</taxon>
        <taxon>Pseudomonadati</taxon>
        <taxon>Bacteroidota</taxon>
        <taxon>Sphingobacteriia</taxon>
        <taxon>Sphingobacteriales</taxon>
        <taxon>Sphingobacteriaceae</taxon>
        <taxon>Mucilaginibacter</taxon>
    </lineage>
</organism>